<evidence type="ECO:0000313" key="1">
    <source>
        <dbReference type="EMBL" id="KAK3272029.1"/>
    </source>
</evidence>
<comment type="caution">
    <text evidence="1">The sequence shown here is derived from an EMBL/GenBank/DDBJ whole genome shotgun (WGS) entry which is preliminary data.</text>
</comment>
<organism evidence="1 2">
    <name type="scientific">Cymbomonas tetramitiformis</name>
    <dbReference type="NCBI Taxonomy" id="36881"/>
    <lineage>
        <taxon>Eukaryota</taxon>
        <taxon>Viridiplantae</taxon>
        <taxon>Chlorophyta</taxon>
        <taxon>Pyramimonadophyceae</taxon>
        <taxon>Pyramimonadales</taxon>
        <taxon>Pyramimonadaceae</taxon>
        <taxon>Cymbomonas</taxon>
    </lineage>
</organism>
<proteinExistence type="predicted"/>
<reference evidence="1 2" key="1">
    <citation type="journal article" date="2015" name="Genome Biol. Evol.">
        <title>Comparative Genomics of a Bacterivorous Green Alga Reveals Evolutionary Causalities and Consequences of Phago-Mixotrophic Mode of Nutrition.</title>
        <authorList>
            <person name="Burns J.A."/>
            <person name="Paasch A."/>
            <person name="Narechania A."/>
            <person name="Kim E."/>
        </authorList>
    </citation>
    <scope>NUCLEOTIDE SEQUENCE [LARGE SCALE GENOMIC DNA]</scope>
    <source>
        <strain evidence="1 2">PLY_AMNH</strain>
    </source>
</reference>
<dbReference type="EMBL" id="LGRX02009195">
    <property type="protein sequence ID" value="KAK3272029.1"/>
    <property type="molecule type" value="Genomic_DNA"/>
</dbReference>
<name>A0AAE0L507_9CHLO</name>
<gene>
    <name evidence="1" type="ORF">CYMTET_19650</name>
</gene>
<dbReference type="AlphaFoldDB" id="A0AAE0L507"/>
<dbReference type="Proteomes" id="UP001190700">
    <property type="component" value="Unassembled WGS sequence"/>
</dbReference>
<sequence>MSMINPFVLTAWNTTNDDYELTTRKFSRIALDFCVGRETHIAGQLRALVSAQPRGGRRCASHAYGVQELGFDVERP</sequence>
<protein>
    <submittedName>
        <fullName evidence="1">Uncharacterized protein</fullName>
    </submittedName>
</protein>
<keyword evidence="2" id="KW-1185">Reference proteome</keyword>
<evidence type="ECO:0000313" key="2">
    <source>
        <dbReference type="Proteomes" id="UP001190700"/>
    </source>
</evidence>
<accession>A0AAE0L507</accession>